<evidence type="ECO:0000256" key="2">
    <source>
        <dbReference type="ARBA" id="ARBA00023027"/>
    </source>
</evidence>
<name>A0ABT3NVU4_9PROT</name>
<dbReference type="InterPro" id="IPR036291">
    <property type="entry name" value="NAD(P)-bd_dom_sf"/>
</dbReference>
<dbReference type="InterPro" id="IPR029753">
    <property type="entry name" value="D-isomer_DH_CS"/>
</dbReference>
<keyword evidence="5" id="KW-1185">Reference proteome</keyword>
<dbReference type="RefSeq" id="WP_301590275.1">
    <property type="nucleotide sequence ID" value="NZ_JAPFQI010000008.1"/>
</dbReference>
<dbReference type="Proteomes" id="UP001526430">
    <property type="component" value="Unassembled WGS sequence"/>
</dbReference>
<sequence length="304" mass="33095">MTVLRFFSAHDDPVAWERALRPLLPGLDFRLDGPAEEVEVVLAWQPPPGFFAGMSRLRLVVNLGAGVDKLLARDDLPPVPVSRLNDQGMVRLMSSWIAWAVTGHARDTLKFAVAQRRGEWRYIHPRPLSRFRVGVLGLGELGAPAARLLATMGYDVRGWSRTPKEIPGVRCQSGELREFLAETDICVLLLPLTPQTRGVMDAAALSALPRGACLVNASRGALVDEAALIEALRSGHIAEATLDAFAVEPLPPGHPFWAMENVVITPHLASITVPEEAAVDVAESIRRVTRGEAPLHQVDPGRGY</sequence>
<keyword evidence="2" id="KW-0520">NAD</keyword>
<accession>A0ABT3NVU4</accession>
<dbReference type="PANTHER" id="PTHR43333">
    <property type="entry name" value="2-HACID_DH_C DOMAIN-CONTAINING PROTEIN"/>
    <property type="match status" value="1"/>
</dbReference>
<dbReference type="SUPFAM" id="SSF51735">
    <property type="entry name" value="NAD(P)-binding Rossmann-fold domains"/>
    <property type="match status" value="1"/>
</dbReference>
<gene>
    <name evidence="4" type="ORF">OF850_11615</name>
</gene>
<organism evidence="4 5">
    <name type="scientific">Sabulicella glaciei</name>
    <dbReference type="NCBI Taxonomy" id="2984948"/>
    <lineage>
        <taxon>Bacteria</taxon>
        <taxon>Pseudomonadati</taxon>
        <taxon>Pseudomonadota</taxon>
        <taxon>Alphaproteobacteria</taxon>
        <taxon>Acetobacterales</taxon>
        <taxon>Acetobacteraceae</taxon>
        <taxon>Sabulicella</taxon>
    </lineage>
</organism>
<proteinExistence type="predicted"/>
<evidence type="ECO:0000313" key="4">
    <source>
        <dbReference type="EMBL" id="MCW8086278.1"/>
    </source>
</evidence>
<dbReference type="Pfam" id="PF02826">
    <property type="entry name" value="2-Hacid_dh_C"/>
    <property type="match status" value="1"/>
</dbReference>
<dbReference type="Gene3D" id="3.40.50.720">
    <property type="entry name" value="NAD(P)-binding Rossmann-like Domain"/>
    <property type="match status" value="2"/>
</dbReference>
<reference evidence="4 5" key="1">
    <citation type="submission" date="2022-10" db="EMBL/GenBank/DDBJ databases">
        <title>Roseococcus glaciei nov., sp. nov., isolated from glacier.</title>
        <authorList>
            <person name="Liu Q."/>
            <person name="Xin Y.-H."/>
        </authorList>
    </citation>
    <scope>NUCLEOTIDE SEQUENCE [LARGE SCALE GENOMIC DNA]</scope>
    <source>
        <strain evidence="4 5">MDT2-1-1</strain>
    </source>
</reference>
<evidence type="ECO:0000259" key="3">
    <source>
        <dbReference type="Pfam" id="PF02826"/>
    </source>
</evidence>
<dbReference type="PANTHER" id="PTHR43333:SF1">
    <property type="entry name" value="D-ISOMER SPECIFIC 2-HYDROXYACID DEHYDROGENASE NAD-BINDING DOMAIN-CONTAINING PROTEIN"/>
    <property type="match status" value="1"/>
</dbReference>
<dbReference type="InterPro" id="IPR006140">
    <property type="entry name" value="D-isomer_DH_NAD-bd"/>
</dbReference>
<evidence type="ECO:0000256" key="1">
    <source>
        <dbReference type="ARBA" id="ARBA00023002"/>
    </source>
</evidence>
<evidence type="ECO:0000313" key="5">
    <source>
        <dbReference type="Proteomes" id="UP001526430"/>
    </source>
</evidence>
<dbReference type="PROSITE" id="PS00671">
    <property type="entry name" value="D_2_HYDROXYACID_DH_3"/>
    <property type="match status" value="1"/>
</dbReference>
<dbReference type="CDD" id="cd12164">
    <property type="entry name" value="GDH_like_2"/>
    <property type="match status" value="1"/>
</dbReference>
<keyword evidence="1" id="KW-0560">Oxidoreductase</keyword>
<protein>
    <submittedName>
        <fullName evidence="4">Glyoxylate/hydroxypyruvate reductase A</fullName>
    </submittedName>
</protein>
<feature type="domain" description="D-isomer specific 2-hydroxyacid dehydrogenase NAD-binding" evidence="3">
    <location>
        <begin position="101"/>
        <end position="269"/>
    </location>
</feature>
<dbReference type="EMBL" id="JAPFQI010000008">
    <property type="protein sequence ID" value="MCW8086278.1"/>
    <property type="molecule type" value="Genomic_DNA"/>
</dbReference>
<comment type="caution">
    <text evidence="4">The sequence shown here is derived from an EMBL/GenBank/DDBJ whole genome shotgun (WGS) entry which is preliminary data.</text>
</comment>